<evidence type="ECO:0000313" key="3">
    <source>
        <dbReference type="Proteomes" id="UP000261174"/>
    </source>
</evidence>
<sequence length="205" mass="23694">MEPFRFSYVNIGNTMLQQLTNLSDKDLISRARKLKDQEAEGVLLERYSHLMVAVCLPYLNTAPGTAADDVFPALLQRLSNSLKTQTIHKVNEWIHYNVKAIQDKSDRNLPFFSSTESREIQQVENRIEQAAMNQKEQQQLIAQMNVVISQLPAEEKYFLTQFYLEQQPLAQLAGAKKYSIDKTRQILKNAKQHMASILMKQTYEQ</sequence>
<dbReference type="SUPFAM" id="SSF88659">
    <property type="entry name" value="Sigma3 and sigma4 domains of RNA polymerase sigma factors"/>
    <property type="match status" value="1"/>
</dbReference>
<reference evidence="2 3" key="1">
    <citation type="submission" date="2018-08" db="EMBL/GenBank/DDBJ databases">
        <title>Chitinophaga sp. K20C18050901, a novel bacterium isolated from forest soil.</title>
        <authorList>
            <person name="Wang C."/>
        </authorList>
    </citation>
    <scope>NUCLEOTIDE SEQUENCE [LARGE SCALE GENOMIC DNA]</scope>
    <source>
        <strain evidence="2 3">K20C18050901</strain>
    </source>
</reference>
<protein>
    <submittedName>
        <fullName evidence="2">Sigma-70 family RNA polymerase sigma factor</fullName>
    </submittedName>
</protein>
<evidence type="ECO:0000313" key="2">
    <source>
        <dbReference type="EMBL" id="RFM33849.1"/>
    </source>
</evidence>
<evidence type="ECO:0000256" key="1">
    <source>
        <dbReference type="SAM" id="Coils"/>
    </source>
</evidence>
<comment type="caution">
    <text evidence="2">The sequence shown here is derived from an EMBL/GenBank/DDBJ whole genome shotgun (WGS) entry which is preliminary data.</text>
</comment>
<keyword evidence="1" id="KW-0175">Coiled coil</keyword>
<gene>
    <name evidence="2" type="ORF">DXN04_17990</name>
</gene>
<proteinExistence type="predicted"/>
<dbReference type="AlphaFoldDB" id="A0A3E1P0Y0"/>
<dbReference type="Proteomes" id="UP000261174">
    <property type="component" value="Unassembled WGS sequence"/>
</dbReference>
<keyword evidence="3" id="KW-1185">Reference proteome</keyword>
<accession>A0A3E1P0Y0</accession>
<name>A0A3E1P0Y0_9BACT</name>
<dbReference type="InterPro" id="IPR013324">
    <property type="entry name" value="RNA_pol_sigma_r3/r4-like"/>
</dbReference>
<dbReference type="EMBL" id="QTJV01000006">
    <property type="protein sequence ID" value="RFM33849.1"/>
    <property type="molecule type" value="Genomic_DNA"/>
</dbReference>
<organism evidence="2 3">
    <name type="scientific">Chitinophaga silvisoli</name>
    <dbReference type="NCBI Taxonomy" id="2291814"/>
    <lineage>
        <taxon>Bacteria</taxon>
        <taxon>Pseudomonadati</taxon>
        <taxon>Bacteroidota</taxon>
        <taxon>Chitinophagia</taxon>
        <taxon>Chitinophagales</taxon>
        <taxon>Chitinophagaceae</taxon>
        <taxon>Chitinophaga</taxon>
    </lineage>
</organism>
<feature type="coiled-coil region" evidence="1">
    <location>
        <begin position="113"/>
        <end position="140"/>
    </location>
</feature>